<keyword evidence="4" id="KW-1185">Reference proteome</keyword>
<evidence type="ECO:0000313" key="3">
    <source>
        <dbReference type="EMBL" id="QDU94821.1"/>
    </source>
</evidence>
<dbReference type="InterPro" id="IPR011944">
    <property type="entry name" value="Steroid_delta5-4_isomerase"/>
</dbReference>
<reference evidence="3 4" key="1">
    <citation type="submission" date="2019-02" db="EMBL/GenBank/DDBJ databases">
        <title>Deep-cultivation of Planctomycetes and their phenomic and genomic characterization uncovers novel biology.</title>
        <authorList>
            <person name="Wiegand S."/>
            <person name="Jogler M."/>
            <person name="Boedeker C."/>
            <person name="Pinto D."/>
            <person name="Vollmers J."/>
            <person name="Rivas-Marin E."/>
            <person name="Kohn T."/>
            <person name="Peeters S.H."/>
            <person name="Heuer A."/>
            <person name="Rast P."/>
            <person name="Oberbeckmann S."/>
            <person name="Bunk B."/>
            <person name="Jeske O."/>
            <person name="Meyerdierks A."/>
            <person name="Storesund J.E."/>
            <person name="Kallscheuer N."/>
            <person name="Luecker S."/>
            <person name="Lage O.M."/>
            <person name="Pohl T."/>
            <person name="Merkel B.J."/>
            <person name="Hornburger P."/>
            <person name="Mueller R.-W."/>
            <person name="Bruemmer F."/>
            <person name="Labrenz M."/>
            <person name="Spormann A.M."/>
            <person name="Op den Camp H."/>
            <person name="Overmann J."/>
            <person name="Amann R."/>
            <person name="Jetten M.S.M."/>
            <person name="Mascher T."/>
            <person name="Medema M.H."/>
            <person name="Devos D.P."/>
            <person name="Kaster A.-K."/>
            <person name="Ovreas L."/>
            <person name="Rohde M."/>
            <person name="Galperin M.Y."/>
            <person name="Jogler C."/>
        </authorList>
    </citation>
    <scope>NUCLEOTIDE SEQUENCE [LARGE SCALE GENOMIC DNA]</scope>
    <source>
        <strain evidence="3 4">Pla85_3_4</strain>
    </source>
</reference>
<organism evidence="3 4">
    <name type="scientific">Lignipirellula cremea</name>
    <dbReference type="NCBI Taxonomy" id="2528010"/>
    <lineage>
        <taxon>Bacteria</taxon>
        <taxon>Pseudomonadati</taxon>
        <taxon>Planctomycetota</taxon>
        <taxon>Planctomycetia</taxon>
        <taxon>Pirellulales</taxon>
        <taxon>Pirellulaceae</taxon>
        <taxon>Lignipirellula</taxon>
    </lineage>
</organism>
<dbReference type="AlphaFoldDB" id="A0A518DSK0"/>
<dbReference type="InterPro" id="IPR037401">
    <property type="entry name" value="SnoaL-like"/>
</dbReference>
<feature type="domain" description="SnoaL-like" evidence="2">
    <location>
        <begin position="68"/>
        <end position="175"/>
    </location>
</feature>
<evidence type="ECO:0000313" key="4">
    <source>
        <dbReference type="Proteomes" id="UP000317648"/>
    </source>
</evidence>
<dbReference type="SUPFAM" id="SSF54427">
    <property type="entry name" value="NTF2-like"/>
    <property type="match status" value="1"/>
</dbReference>
<dbReference type="Pfam" id="PF13474">
    <property type="entry name" value="SnoaL_3"/>
    <property type="match status" value="1"/>
</dbReference>
<sequence length="333" mass="36237">MHQNKWGMPGSWRWAAVAWGAVVVMGASASCLPAQETPDTKPPAAVETEPADAPPAAEPVLSESEKQIHQAIESYVAAFNAGDAAKLAGHWTPEGEFVTPAQVSLHGREELTKAFTGYFEKSPGATLQLVGTEVTLLSPAVARESGFAVVTAGDEEASETAYQAIHVKTSEGWKIDSIREDELPTPPPSHYEELQALEWMLGTWSNDAAGSSIVAHCRWTTNANFLVRTYKVFIEDRVDFEGTQIIGWDPSVQTIRSWAFDSDGGFAAGRWSNNGDRWTVQSLNVLPDGRKASSTNLYDVLDEDHVQFQSIGRQVDGELLPSIKPVILTRTAE</sequence>
<dbReference type="PROSITE" id="PS51257">
    <property type="entry name" value="PROKAR_LIPOPROTEIN"/>
    <property type="match status" value="1"/>
</dbReference>
<dbReference type="Gene3D" id="3.10.450.50">
    <property type="match status" value="1"/>
</dbReference>
<protein>
    <submittedName>
        <fullName evidence="3">SnoaL-like domain protein</fullName>
    </submittedName>
</protein>
<dbReference type="OrthoDB" id="263788at2"/>
<dbReference type="KEGG" id="lcre:Pla8534_26290"/>
<name>A0A518DSK0_9BACT</name>
<dbReference type="EMBL" id="CP036433">
    <property type="protein sequence ID" value="QDU94821.1"/>
    <property type="molecule type" value="Genomic_DNA"/>
</dbReference>
<dbReference type="InterPro" id="IPR032710">
    <property type="entry name" value="NTF2-like_dom_sf"/>
</dbReference>
<feature type="region of interest" description="Disordered" evidence="1">
    <location>
        <begin position="34"/>
        <end position="64"/>
    </location>
</feature>
<dbReference type="Proteomes" id="UP000317648">
    <property type="component" value="Chromosome"/>
</dbReference>
<evidence type="ECO:0000259" key="2">
    <source>
        <dbReference type="Pfam" id="PF13474"/>
    </source>
</evidence>
<dbReference type="NCBIfam" id="TIGR02246">
    <property type="entry name" value="SgcJ/EcaC family oxidoreductase"/>
    <property type="match status" value="1"/>
</dbReference>
<proteinExistence type="predicted"/>
<accession>A0A518DSK0</accession>
<evidence type="ECO:0000256" key="1">
    <source>
        <dbReference type="SAM" id="MobiDB-lite"/>
    </source>
</evidence>
<gene>
    <name evidence="3" type="ORF">Pla8534_26290</name>
</gene>
<dbReference type="RefSeq" id="WP_145053549.1">
    <property type="nucleotide sequence ID" value="NZ_CP036433.1"/>
</dbReference>